<accession>A0A9P9XN67</accession>
<dbReference type="Proteomes" id="UP001056436">
    <property type="component" value="Unassembled WGS sequence"/>
</dbReference>
<reference evidence="2" key="1">
    <citation type="submission" date="2019-01" db="EMBL/GenBank/DDBJ databases">
        <title>Colletotrichum abscissum LGMF1257.</title>
        <authorList>
            <person name="Baroncelli R."/>
        </authorList>
    </citation>
    <scope>NUCLEOTIDE SEQUENCE</scope>
    <source>
        <strain evidence="2">Ca142</strain>
    </source>
</reference>
<keyword evidence="1" id="KW-0378">Hydrolase</keyword>
<evidence type="ECO:0000313" key="2">
    <source>
        <dbReference type="EMBL" id="KAI3557287.1"/>
    </source>
</evidence>
<dbReference type="PANTHER" id="PTHR43546">
    <property type="entry name" value="UPF0173 METAL-DEPENDENT HYDROLASE MJ1163-RELATED"/>
    <property type="match status" value="1"/>
</dbReference>
<keyword evidence="3" id="KW-1185">Reference proteome</keyword>
<evidence type="ECO:0008006" key="4">
    <source>
        <dbReference type="Google" id="ProtNLM"/>
    </source>
</evidence>
<proteinExistence type="predicted"/>
<dbReference type="OrthoDB" id="332863at2759"/>
<comment type="caution">
    <text evidence="2">The sequence shown here is derived from an EMBL/GenBank/DDBJ whole genome shotgun (WGS) entry which is preliminary data.</text>
</comment>
<dbReference type="EMBL" id="SDAQ01000008">
    <property type="protein sequence ID" value="KAI3557287.1"/>
    <property type="molecule type" value="Genomic_DNA"/>
</dbReference>
<evidence type="ECO:0000256" key="1">
    <source>
        <dbReference type="ARBA" id="ARBA00022801"/>
    </source>
</evidence>
<name>A0A9P9XN67_9PEZI</name>
<dbReference type="InterPro" id="IPR036866">
    <property type="entry name" value="RibonucZ/Hydroxyglut_hydro"/>
</dbReference>
<sequence length="247" mass="27601">MTSTFKRSFPITHITTASAILHIDGINFLTDPVFSPAGTEWDMGLTVLKNTKGPATQLEDIPVIDAVLLSHEDHPISWTNSVGAFLTAAGFSRHKTEPRNSRLVLDFKVTGIPYQHLPEGEVIGFVLRAATVRERNGLPNVIYISGDTVYLWEIPKVLLEKYHVSFAILNIGSAEVAISDPPLLVAMDGKEAGRLFREIGADVLVLMHYESWEDFPENRDQLRVILEQEGVSDQVRWLELRAETKIL</sequence>
<dbReference type="PANTHER" id="PTHR43546:SF9">
    <property type="entry name" value="L-ASCORBATE-6-PHOSPHATE LACTONASE ULAG-RELATED"/>
    <property type="match status" value="1"/>
</dbReference>
<dbReference type="Gene3D" id="3.60.15.10">
    <property type="entry name" value="Ribonuclease Z/Hydroxyacylglutathione hydrolase-like"/>
    <property type="match status" value="2"/>
</dbReference>
<evidence type="ECO:0000313" key="3">
    <source>
        <dbReference type="Proteomes" id="UP001056436"/>
    </source>
</evidence>
<protein>
    <recommendedName>
        <fullName evidence="4">Metallo-beta-lactamase domain-containing protein</fullName>
    </recommendedName>
</protein>
<dbReference type="SUPFAM" id="SSF56281">
    <property type="entry name" value="Metallo-hydrolase/oxidoreductase"/>
    <property type="match status" value="1"/>
</dbReference>
<dbReference type="GO" id="GO:0016787">
    <property type="term" value="F:hydrolase activity"/>
    <property type="evidence" value="ECO:0007669"/>
    <property type="project" value="UniProtKB-KW"/>
</dbReference>
<gene>
    <name evidence="2" type="ORF">CABS02_02391</name>
</gene>
<dbReference type="AlphaFoldDB" id="A0A9P9XN67"/>
<dbReference type="InterPro" id="IPR050114">
    <property type="entry name" value="UPF0173_UPF0282_UlaG_hydrolase"/>
</dbReference>
<organism evidence="2 3">
    <name type="scientific">Colletotrichum abscissum</name>
    <dbReference type="NCBI Taxonomy" id="1671311"/>
    <lineage>
        <taxon>Eukaryota</taxon>
        <taxon>Fungi</taxon>
        <taxon>Dikarya</taxon>
        <taxon>Ascomycota</taxon>
        <taxon>Pezizomycotina</taxon>
        <taxon>Sordariomycetes</taxon>
        <taxon>Hypocreomycetidae</taxon>
        <taxon>Glomerellales</taxon>
        <taxon>Glomerellaceae</taxon>
        <taxon>Colletotrichum</taxon>
        <taxon>Colletotrichum acutatum species complex</taxon>
    </lineage>
</organism>